<dbReference type="Gene3D" id="3.30.40.10">
    <property type="entry name" value="Zinc/RING finger domain, C3HC4 (zinc finger)"/>
    <property type="match status" value="2"/>
</dbReference>
<keyword evidence="4 7" id="KW-0863">Zinc-finger</keyword>
<dbReference type="InterPro" id="IPR028651">
    <property type="entry name" value="ING_fam"/>
</dbReference>
<dbReference type="SUPFAM" id="SSF57903">
    <property type="entry name" value="FYVE/PHD zinc finger"/>
    <property type="match status" value="2"/>
</dbReference>
<comment type="similarity">
    <text evidence="2">Belongs to the ING family.</text>
</comment>
<dbReference type="PROSITE" id="PS01359">
    <property type="entry name" value="ZF_PHD_1"/>
    <property type="match status" value="1"/>
</dbReference>
<name>A0A183EAW6_9BILA</name>
<reference evidence="11" key="1">
    <citation type="submission" date="2016-06" db="UniProtKB">
        <authorList>
            <consortium name="WormBaseParasite"/>
        </authorList>
    </citation>
    <scope>IDENTIFICATION</scope>
</reference>
<dbReference type="AlphaFoldDB" id="A0A183EAW6"/>
<keyword evidence="6" id="KW-0539">Nucleus</keyword>
<dbReference type="GO" id="GO:0005634">
    <property type="term" value="C:nucleus"/>
    <property type="evidence" value="ECO:0007669"/>
    <property type="project" value="UniProtKB-SubCell"/>
</dbReference>
<gene>
    <name evidence="9" type="ORF">GPUH_LOCUS18105</name>
</gene>
<evidence type="ECO:0000313" key="10">
    <source>
        <dbReference type="Proteomes" id="UP000271098"/>
    </source>
</evidence>
<dbReference type="PROSITE" id="PS50016">
    <property type="entry name" value="ZF_PHD_2"/>
    <property type="match status" value="1"/>
</dbReference>
<evidence type="ECO:0000256" key="6">
    <source>
        <dbReference type="ARBA" id="ARBA00023242"/>
    </source>
</evidence>
<dbReference type="InterPro" id="IPR001965">
    <property type="entry name" value="Znf_PHD"/>
</dbReference>
<keyword evidence="5" id="KW-0862">Zinc</keyword>
<evidence type="ECO:0000256" key="1">
    <source>
        <dbReference type="ARBA" id="ARBA00004123"/>
    </source>
</evidence>
<dbReference type="InterPro" id="IPR011011">
    <property type="entry name" value="Znf_FYVE_PHD"/>
</dbReference>
<feature type="domain" description="PHD-type" evidence="8">
    <location>
        <begin position="27"/>
        <end position="80"/>
    </location>
</feature>
<reference evidence="9 10" key="2">
    <citation type="submission" date="2018-11" db="EMBL/GenBank/DDBJ databases">
        <authorList>
            <consortium name="Pathogen Informatics"/>
        </authorList>
    </citation>
    <scope>NUCLEOTIDE SEQUENCE [LARGE SCALE GENOMIC DNA]</scope>
</reference>
<organism evidence="11">
    <name type="scientific">Gongylonema pulchrum</name>
    <dbReference type="NCBI Taxonomy" id="637853"/>
    <lineage>
        <taxon>Eukaryota</taxon>
        <taxon>Metazoa</taxon>
        <taxon>Ecdysozoa</taxon>
        <taxon>Nematoda</taxon>
        <taxon>Chromadorea</taxon>
        <taxon>Rhabditida</taxon>
        <taxon>Spirurina</taxon>
        <taxon>Spiruromorpha</taxon>
        <taxon>Spiruroidea</taxon>
        <taxon>Gongylonematidae</taxon>
        <taxon>Gongylonema</taxon>
    </lineage>
</organism>
<evidence type="ECO:0000256" key="2">
    <source>
        <dbReference type="ARBA" id="ARBA00010210"/>
    </source>
</evidence>
<dbReference type="GO" id="GO:0045893">
    <property type="term" value="P:positive regulation of DNA-templated transcription"/>
    <property type="evidence" value="ECO:0007669"/>
    <property type="project" value="TreeGrafter"/>
</dbReference>
<dbReference type="InterPro" id="IPR013083">
    <property type="entry name" value="Znf_RING/FYVE/PHD"/>
</dbReference>
<evidence type="ECO:0000313" key="9">
    <source>
        <dbReference type="EMBL" id="VDN31056.1"/>
    </source>
</evidence>
<evidence type="ECO:0000256" key="5">
    <source>
        <dbReference type="ARBA" id="ARBA00022833"/>
    </source>
</evidence>
<dbReference type="GO" id="GO:0008270">
    <property type="term" value="F:zinc ion binding"/>
    <property type="evidence" value="ECO:0007669"/>
    <property type="project" value="UniProtKB-KW"/>
</dbReference>
<dbReference type="EMBL" id="UYRT01086212">
    <property type="protein sequence ID" value="VDN31056.1"/>
    <property type="molecule type" value="Genomic_DNA"/>
</dbReference>
<dbReference type="SMART" id="SM00249">
    <property type="entry name" value="PHD"/>
    <property type="match status" value="2"/>
</dbReference>
<evidence type="ECO:0000256" key="4">
    <source>
        <dbReference type="ARBA" id="ARBA00022771"/>
    </source>
</evidence>
<evidence type="ECO:0000259" key="8">
    <source>
        <dbReference type="PROSITE" id="PS50016"/>
    </source>
</evidence>
<protein>
    <submittedName>
        <fullName evidence="11">PHD-type domain-containing protein</fullName>
    </submittedName>
</protein>
<dbReference type="Pfam" id="PF00628">
    <property type="entry name" value="PHD"/>
    <property type="match status" value="2"/>
</dbReference>
<keyword evidence="10" id="KW-1185">Reference proteome</keyword>
<evidence type="ECO:0000256" key="3">
    <source>
        <dbReference type="ARBA" id="ARBA00022723"/>
    </source>
</evidence>
<dbReference type="PANTHER" id="PTHR10333">
    <property type="entry name" value="INHIBITOR OF GROWTH PROTEIN"/>
    <property type="match status" value="1"/>
</dbReference>
<dbReference type="WBParaSite" id="GPUH_0001813201-mRNA-1">
    <property type="protein sequence ID" value="GPUH_0001813201-mRNA-1"/>
    <property type="gene ID" value="GPUH_0001813201"/>
</dbReference>
<dbReference type="PANTHER" id="PTHR10333:SF89">
    <property type="entry name" value="INHIBITOR OF GROWTH PROTEIN"/>
    <property type="match status" value="1"/>
</dbReference>
<comment type="subcellular location">
    <subcellularLocation>
        <location evidence="1">Nucleus</location>
    </subcellularLocation>
</comment>
<evidence type="ECO:0000313" key="11">
    <source>
        <dbReference type="WBParaSite" id="GPUH_0001813201-mRNA-1"/>
    </source>
</evidence>
<dbReference type="InterPro" id="IPR019786">
    <property type="entry name" value="Zinc_finger_PHD-type_CS"/>
</dbReference>
<dbReference type="Proteomes" id="UP000271098">
    <property type="component" value="Unassembled WGS sequence"/>
</dbReference>
<sequence>MVLCDNTDCGEWFHFPCVQLRAKPKGKWFCPQCRGERSDGSFGDMVLCDNTDCGEWFHFPCVQLRAKPKGKWFCPQCRGERSDVINADLEE</sequence>
<evidence type="ECO:0000256" key="7">
    <source>
        <dbReference type="PROSITE-ProRule" id="PRU00146"/>
    </source>
</evidence>
<keyword evidence="3" id="KW-0479">Metal-binding</keyword>
<dbReference type="OrthoDB" id="5411773at2759"/>
<proteinExistence type="inferred from homology"/>
<accession>A0A183EAW6</accession>
<dbReference type="InterPro" id="IPR019787">
    <property type="entry name" value="Znf_PHD-finger"/>
</dbReference>